<dbReference type="OrthoDB" id="8479146at2"/>
<accession>A0A4Z0Q980</accession>
<protein>
    <submittedName>
        <fullName evidence="2">Suppressor of fused domain protein</fullName>
    </submittedName>
</protein>
<organism evidence="2 3">
    <name type="scientific">Hymenobacter aquaticus</name>
    <dbReference type="NCBI Taxonomy" id="1867101"/>
    <lineage>
        <taxon>Bacteria</taxon>
        <taxon>Pseudomonadati</taxon>
        <taxon>Bacteroidota</taxon>
        <taxon>Cytophagia</taxon>
        <taxon>Cytophagales</taxon>
        <taxon>Hymenobacteraceae</taxon>
        <taxon>Hymenobacter</taxon>
    </lineage>
</organism>
<proteinExistence type="predicted"/>
<evidence type="ECO:0000259" key="1">
    <source>
        <dbReference type="Pfam" id="PF05076"/>
    </source>
</evidence>
<reference evidence="2 3" key="1">
    <citation type="submission" date="2019-04" db="EMBL/GenBank/DDBJ databases">
        <authorList>
            <person name="Feng G."/>
            <person name="Zhang J."/>
            <person name="Zhu H."/>
        </authorList>
    </citation>
    <scope>NUCLEOTIDE SEQUENCE [LARGE SCALE GENOMIC DNA]</scope>
    <source>
        <strain evidence="2 3">JCM 31653</strain>
    </source>
</reference>
<dbReference type="Proteomes" id="UP000297549">
    <property type="component" value="Unassembled WGS sequence"/>
</dbReference>
<dbReference type="InterPro" id="IPR020941">
    <property type="entry name" value="SUFU-like_domain"/>
</dbReference>
<comment type="caution">
    <text evidence="2">The sequence shown here is derived from an EMBL/GenBank/DDBJ whole genome shotgun (WGS) entry which is preliminary data.</text>
</comment>
<evidence type="ECO:0000313" key="3">
    <source>
        <dbReference type="Proteomes" id="UP000297549"/>
    </source>
</evidence>
<dbReference type="AlphaFoldDB" id="A0A4Z0Q980"/>
<evidence type="ECO:0000313" key="2">
    <source>
        <dbReference type="EMBL" id="TGE25976.1"/>
    </source>
</evidence>
<dbReference type="Pfam" id="PF05076">
    <property type="entry name" value="SUFU"/>
    <property type="match status" value="1"/>
</dbReference>
<feature type="domain" description="Suppressor of fused-like" evidence="1">
    <location>
        <begin position="38"/>
        <end position="180"/>
    </location>
</feature>
<gene>
    <name evidence="2" type="ORF">E5K00_12520</name>
</gene>
<dbReference type="RefSeq" id="WP_135463554.1">
    <property type="nucleotide sequence ID" value="NZ_SRLC01000001.1"/>
</dbReference>
<name>A0A4Z0Q980_9BACT</name>
<keyword evidence="3" id="KW-1185">Reference proteome</keyword>
<dbReference type="EMBL" id="SRLC01000001">
    <property type="protein sequence ID" value="TGE25976.1"/>
    <property type="molecule type" value="Genomic_DNA"/>
</dbReference>
<sequence length="184" mass="21574">MEYTAKCRKHFESFFGPKSAMRHLEAGPREKLHPAFFVLEFPPEQVYDFWIYCTVGMSLDRGDDNLIELFVYSPHQDDSLVELMTVCAYYHRNVLPLNLHHTVNIGQPWLDDSQCDHAFISLPYFDSEDLELLQHNDVTTHCYWLIPITESERDFKVEKGYEALEGLFEDAKFDYLNPARTSLV</sequence>